<dbReference type="OrthoDB" id="435881at2759"/>
<dbReference type="SUPFAM" id="SSF52425">
    <property type="entry name" value="Cryptochrome/photolyase, N-terminal domain"/>
    <property type="match status" value="1"/>
</dbReference>
<gene>
    <name evidence="2" type="ORF">C2845_PM10G12400</name>
</gene>
<dbReference type="GO" id="GO:0071949">
    <property type="term" value="F:FAD binding"/>
    <property type="evidence" value="ECO:0007669"/>
    <property type="project" value="TreeGrafter"/>
</dbReference>
<evidence type="ECO:0000313" key="3">
    <source>
        <dbReference type="Proteomes" id="UP000275267"/>
    </source>
</evidence>
<evidence type="ECO:0000313" key="2">
    <source>
        <dbReference type="EMBL" id="RLM54634.1"/>
    </source>
</evidence>
<dbReference type="GO" id="GO:0005634">
    <property type="term" value="C:nucleus"/>
    <property type="evidence" value="ECO:0007669"/>
    <property type="project" value="TreeGrafter"/>
</dbReference>
<reference evidence="3" key="1">
    <citation type="journal article" date="2019" name="Nat. Commun.">
        <title>The genome of broomcorn millet.</title>
        <authorList>
            <person name="Zou C."/>
            <person name="Miki D."/>
            <person name="Li D."/>
            <person name="Tang Q."/>
            <person name="Xiao L."/>
            <person name="Rajput S."/>
            <person name="Deng P."/>
            <person name="Jia W."/>
            <person name="Huang R."/>
            <person name="Zhang M."/>
            <person name="Sun Y."/>
            <person name="Hu J."/>
            <person name="Fu X."/>
            <person name="Schnable P.S."/>
            <person name="Li F."/>
            <person name="Zhang H."/>
            <person name="Feng B."/>
            <person name="Zhu X."/>
            <person name="Liu R."/>
            <person name="Schnable J.C."/>
            <person name="Zhu J.-K."/>
            <person name="Zhang H."/>
        </authorList>
    </citation>
    <scope>NUCLEOTIDE SEQUENCE [LARGE SCALE GENOMIC DNA]</scope>
</reference>
<dbReference type="InterPro" id="IPR002081">
    <property type="entry name" value="Cryptochrome/DNA_photolyase_1"/>
</dbReference>
<accession>A0A3L6PEG5</accession>
<dbReference type="GO" id="GO:0005737">
    <property type="term" value="C:cytoplasm"/>
    <property type="evidence" value="ECO:0007669"/>
    <property type="project" value="TreeGrafter"/>
</dbReference>
<dbReference type="PROSITE" id="PS51645">
    <property type="entry name" value="PHR_CRY_ALPHA_BETA"/>
    <property type="match status" value="1"/>
</dbReference>
<name>A0A3L6PEG5_PANMI</name>
<dbReference type="Pfam" id="PF00875">
    <property type="entry name" value="DNA_photolyase"/>
    <property type="match status" value="1"/>
</dbReference>
<dbReference type="EMBL" id="PQIB02000018">
    <property type="protein sequence ID" value="RLM54634.1"/>
    <property type="molecule type" value="Genomic_DNA"/>
</dbReference>
<dbReference type="InterPro" id="IPR014729">
    <property type="entry name" value="Rossmann-like_a/b/a_fold"/>
</dbReference>
<keyword evidence="3" id="KW-1185">Reference proteome</keyword>
<dbReference type="Proteomes" id="UP000275267">
    <property type="component" value="Unassembled WGS sequence"/>
</dbReference>
<dbReference type="GO" id="GO:0032922">
    <property type="term" value="P:circadian regulation of gene expression"/>
    <property type="evidence" value="ECO:0007669"/>
    <property type="project" value="TreeGrafter"/>
</dbReference>
<dbReference type="Gene3D" id="3.40.50.620">
    <property type="entry name" value="HUPs"/>
    <property type="match status" value="1"/>
</dbReference>
<dbReference type="InterPro" id="IPR006050">
    <property type="entry name" value="DNA_photolyase_N"/>
</dbReference>
<dbReference type="STRING" id="4540.A0A3L6PEG5"/>
<proteinExistence type="predicted"/>
<comment type="caution">
    <text evidence="2">The sequence shown here is derived from an EMBL/GenBank/DDBJ whole genome shotgun (WGS) entry which is preliminary data.</text>
</comment>
<evidence type="ECO:0000259" key="1">
    <source>
        <dbReference type="PROSITE" id="PS51645"/>
    </source>
</evidence>
<dbReference type="PANTHER" id="PTHR11455:SF18">
    <property type="entry name" value="SI:CH1073-390K14.1"/>
    <property type="match status" value="1"/>
</dbReference>
<protein>
    <recommendedName>
        <fullName evidence="1">Photolyase/cryptochrome alpha/beta domain-containing protein</fullName>
    </recommendedName>
</protein>
<feature type="domain" description="Photolyase/cryptochrome alpha/beta" evidence="1">
    <location>
        <begin position="6"/>
        <end position="136"/>
    </location>
</feature>
<dbReference type="GO" id="GO:0043153">
    <property type="term" value="P:entrainment of circadian clock by photoperiod"/>
    <property type="evidence" value="ECO:0007669"/>
    <property type="project" value="TreeGrafter"/>
</dbReference>
<dbReference type="AlphaFoldDB" id="A0A3L6PEG5"/>
<dbReference type="InterPro" id="IPR036155">
    <property type="entry name" value="Crypto/Photolyase_N_sf"/>
</dbReference>
<dbReference type="PANTHER" id="PTHR11455">
    <property type="entry name" value="CRYPTOCHROME"/>
    <property type="match status" value="1"/>
</dbReference>
<organism evidence="2 3">
    <name type="scientific">Panicum miliaceum</name>
    <name type="common">Proso millet</name>
    <name type="synonym">Broomcorn millet</name>
    <dbReference type="NCBI Taxonomy" id="4540"/>
    <lineage>
        <taxon>Eukaryota</taxon>
        <taxon>Viridiplantae</taxon>
        <taxon>Streptophyta</taxon>
        <taxon>Embryophyta</taxon>
        <taxon>Tracheophyta</taxon>
        <taxon>Spermatophyta</taxon>
        <taxon>Magnoliopsida</taxon>
        <taxon>Liliopsida</taxon>
        <taxon>Poales</taxon>
        <taxon>Poaceae</taxon>
        <taxon>PACMAD clade</taxon>
        <taxon>Panicoideae</taxon>
        <taxon>Panicodae</taxon>
        <taxon>Paniceae</taxon>
        <taxon>Panicinae</taxon>
        <taxon>Panicum</taxon>
        <taxon>Panicum sect. Panicum</taxon>
    </lineage>
</organism>
<dbReference type="GO" id="GO:0003904">
    <property type="term" value="F:deoxyribodipyrimidine photo-lyase activity"/>
    <property type="evidence" value="ECO:0007669"/>
    <property type="project" value="TreeGrafter"/>
</dbReference>
<dbReference type="GO" id="GO:0003677">
    <property type="term" value="F:DNA binding"/>
    <property type="evidence" value="ECO:0007669"/>
    <property type="project" value="TreeGrafter"/>
</dbReference>
<sequence>MFDEVGARSSAAWRDLRVDDNPALATAAKEGSVLPLFIWCPADYEQYYPGRCSRWWLKQSLTHLGKSLESLGCPLVLIHAKDSTLAALLECVHSTGATRVVYNCLYDPISLVHDNKIENELSALGISAQSFSGDLLYEPWEVYDENGQAFTT</sequence>